<protein>
    <submittedName>
        <fullName evidence="1">HAD family hydrolase</fullName>
    </submittedName>
</protein>
<gene>
    <name evidence="1" type="ORF">FIU01_05510</name>
</gene>
<reference evidence="2" key="1">
    <citation type="journal article" date="2019" name="ISME J.">
        <title>Evolution in action: habitat transition from sediment to the pelagial leads to genome streamlining in Methylophilaceae.</title>
        <authorList>
            <person name="Salcher M."/>
            <person name="Schaefle D."/>
            <person name="Kaspar M."/>
            <person name="Neuenschwander S.M."/>
            <person name="Ghai R."/>
        </authorList>
    </citation>
    <scope>NUCLEOTIDE SEQUENCE [LARGE SCALE GENOMIC DNA]</scope>
    <source>
        <strain evidence="2">MMS-M-51</strain>
    </source>
</reference>
<dbReference type="SUPFAM" id="SSF56784">
    <property type="entry name" value="HAD-like"/>
    <property type="match status" value="1"/>
</dbReference>
<dbReference type="OrthoDB" id="5293434at2"/>
<dbReference type="Proteomes" id="UP000311008">
    <property type="component" value="Chromosome"/>
</dbReference>
<dbReference type="InterPro" id="IPR023198">
    <property type="entry name" value="PGP-like_dom2"/>
</dbReference>
<organism evidence="1 2">
    <name type="scientific">Methylophilus medardicus</name>
    <dbReference type="NCBI Taxonomy" id="2588534"/>
    <lineage>
        <taxon>Bacteria</taxon>
        <taxon>Pseudomonadati</taxon>
        <taxon>Pseudomonadota</taxon>
        <taxon>Betaproteobacteria</taxon>
        <taxon>Nitrosomonadales</taxon>
        <taxon>Methylophilaceae</taxon>
        <taxon>Methylophilus</taxon>
    </lineage>
</organism>
<dbReference type="SFLD" id="SFLDS00003">
    <property type="entry name" value="Haloacid_Dehalogenase"/>
    <property type="match status" value="1"/>
</dbReference>
<dbReference type="RefSeq" id="WP_140003374.1">
    <property type="nucleotide sequence ID" value="NZ_CP040946.1"/>
</dbReference>
<name>A0A5B8CRY0_9PROT</name>
<keyword evidence="1" id="KW-0378">Hydrolase</keyword>
<dbReference type="GO" id="GO:0016787">
    <property type="term" value="F:hydrolase activity"/>
    <property type="evidence" value="ECO:0007669"/>
    <property type="project" value="UniProtKB-KW"/>
</dbReference>
<dbReference type="AlphaFoldDB" id="A0A5B8CRY0"/>
<dbReference type="PANTHER" id="PTHR43434">
    <property type="entry name" value="PHOSPHOGLYCOLATE PHOSPHATASE"/>
    <property type="match status" value="1"/>
</dbReference>
<evidence type="ECO:0000313" key="2">
    <source>
        <dbReference type="Proteomes" id="UP000311008"/>
    </source>
</evidence>
<dbReference type="SFLD" id="SFLDG01129">
    <property type="entry name" value="C1.5:_HAD__Beta-PGM__Phosphata"/>
    <property type="match status" value="1"/>
</dbReference>
<accession>A0A5B8CRY0</accession>
<dbReference type="InterPro" id="IPR041492">
    <property type="entry name" value="HAD_2"/>
</dbReference>
<keyword evidence="2" id="KW-1185">Reference proteome</keyword>
<evidence type="ECO:0000313" key="1">
    <source>
        <dbReference type="EMBL" id="QDC44033.1"/>
    </source>
</evidence>
<dbReference type="InterPro" id="IPR050155">
    <property type="entry name" value="HAD-like_hydrolase_sf"/>
</dbReference>
<sequence>MKKHLIFDLDGTLIDSAASILQCFALAFSSTGTPLLMPLTPDVIGPPLMETLKRLSGQQDDTLLKTLAEAFKHHYDNTGYLQSVVFKGVPAMLQQLNDQGYACYIATNKRFFPTEKIIAHLGWQPLFKGVYALDFFKPAVSTKAEMIARVVKDHALPVAECVYIGDRLEDGQSADANHMAFTLVSWGYAGDVGLRAPHWHVCADVDALPTVIATLAEKTAHDD</sequence>
<dbReference type="GO" id="GO:0005829">
    <property type="term" value="C:cytosol"/>
    <property type="evidence" value="ECO:0007669"/>
    <property type="project" value="TreeGrafter"/>
</dbReference>
<dbReference type="InterPro" id="IPR036412">
    <property type="entry name" value="HAD-like_sf"/>
</dbReference>
<dbReference type="GO" id="GO:0004713">
    <property type="term" value="F:protein tyrosine kinase activity"/>
    <property type="evidence" value="ECO:0007669"/>
    <property type="project" value="TreeGrafter"/>
</dbReference>
<dbReference type="InterPro" id="IPR023214">
    <property type="entry name" value="HAD_sf"/>
</dbReference>
<dbReference type="Pfam" id="PF13419">
    <property type="entry name" value="HAD_2"/>
    <property type="match status" value="1"/>
</dbReference>
<proteinExistence type="predicted"/>
<dbReference type="PANTHER" id="PTHR43434:SF20">
    <property type="entry name" value="5'-NUCLEOTIDASE"/>
    <property type="match status" value="1"/>
</dbReference>
<dbReference type="Gene3D" id="1.10.150.240">
    <property type="entry name" value="Putative phosphatase, domain 2"/>
    <property type="match status" value="1"/>
</dbReference>
<dbReference type="Gene3D" id="3.40.50.1000">
    <property type="entry name" value="HAD superfamily/HAD-like"/>
    <property type="match status" value="1"/>
</dbReference>
<dbReference type="EMBL" id="CP040946">
    <property type="protein sequence ID" value="QDC44033.1"/>
    <property type="molecule type" value="Genomic_DNA"/>
</dbReference>
<dbReference type="KEGG" id="mmec:FIU01_05510"/>